<evidence type="ECO:0000313" key="2">
    <source>
        <dbReference type="Proteomes" id="UP000481153"/>
    </source>
</evidence>
<dbReference type="Gene3D" id="1.25.40.20">
    <property type="entry name" value="Ankyrin repeat-containing domain"/>
    <property type="match status" value="2"/>
</dbReference>
<name>A0A6G0WR40_9STRA</name>
<keyword evidence="2" id="KW-1185">Reference proteome</keyword>
<sequence length="667" mass="73920">MAAAVLLDKTILSLIQQDQYGVYEDIRERFVEAHYMVKLELSRGSDNPGLYTLPPTFRELSMVTKDPDTGCISLRSDDLCLHEGHRDPRFPLHLAIFEGNLNAVQRILGCRRDLASMDALFCAVRHNQHALVDFFVRSLDSIPELCRLPTEDAQSISFRNFHLIDVAATFADLIILRILHDHRVGDATVAAVDAAAAAGNLEMVQFLLSNRQEGGSSDAIIRAAGNGHLAIIQYLTEQCPTLTTTTAAMDQAASNGHLEVVKYLHEHRTEGCTEAAMDRAARGGHLAVVEFLHRHRTEGCTTRAMNEASAKGHLEVVKFLHFNRQEGYTQNAVDSAAFWGHADVLEFLTTNRTEGKTLKSWTRNIIQANLDVLKLLYKLNGTFGSVDFSVNVENLELIEFLHEIGHPMANLCPASVAIVQFFHDHAIPLTDKHVVYAARDGRLDVVKLFDQLNAPFTTEVVDSAASGGHFEIVKYLKEHRQEGCTTVAMDEAIYVNPPELALEIVKYLHENFSAGGTTRALDSAAVLGRLEIVKFLTEKTAFGCTTQAMDSAAANGYFDVVQYLNDHRSEGCTTEAIDQAAARGYLPIVEYLASHRDEGWTDYSLEEAVRLGTTFVVQFLCEHQAKSTYSKATVESLLAECAGKSDYDNVWEAISTILAQRLQSMEE</sequence>
<dbReference type="SUPFAM" id="SSF48403">
    <property type="entry name" value="Ankyrin repeat"/>
    <property type="match status" value="3"/>
</dbReference>
<dbReference type="InterPro" id="IPR002110">
    <property type="entry name" value="Ankyrin_rpt"/>
</dbReference>
<dbReference type="PANTHER" id="PTHR46586">
    <property type="entry name" value="ANKYRIN REPEAT-CONTAINING PROTEIN"/>
    <property type="match status" value="1"/>
</dbReference>
<accession>A0A6G0WR40</accession>
<proteinExistence type="predicted"/>
<dbReference type="InterPro" id="IPR036770">
    <property type="entry name" value="Ankyrin_rpt-contain_sf"/>
</dbReference>
<dbReference type="PANTHER" id="PTHR46586:SF3">
    <property type="entry name" value="ANKYRIN REPEAT-CONTAINING PROTEIN"/>
    <property type="match status" value="1"/>
</dbReference>
<gene>
    <name evidence="1" type="ORF">Ae201684_012515</name>
</gene>
<organism evidence="1 2">
    <name type="scientific">Aphanomyces euteiches</name>
    <dbReference type="NCBI Taxonomy" id="100861"/>
    <lineage>
        <taxon>Eukaryota</taxon>
        <taxon>Sar</taxon>
        <taxon>Stramenopiles</taxon>
        <taxon>Oomycota</taxon>
        <taxon>Saprolegniomycetes</taxon>
        <taxon>Saprolegniales</taxon>
        <taxon>Verrucalvaceae</taxon>
        <taxon>Aphanomyces</taxon>
    </lineage>
</organism>
<evidence type="ECO:0000313" key="1">
    <source>
        <dbReference type="EMBL" id="KAF0729871.1"/>
    </source>
</evidence>
<reference evidence="1 2" key="1">
    <citation type="submission" date="2019-07" db="EMBL/GenBank/DDBJ databases">
        <title>Genomics analysis of Aphanomyces spp. identifies a new class of oomycete effector associated with host adaptation.</title>
        <authorList>
            <person name="Gaulin E."/>
        </authorList>
    </citation>
    <scope>NUCLEOTIDE SEQUENCE [LARGE SCALE GENOMIC DNA]</scope>
    <source>
        <strain evidence="1 2">ATCC 201684</strain>
    </source>
</reference>
<dbReference type="Pfam" id="PF13637">
    <property type="entry name" value="Ank_4"/>
    <property type="match status" value="2"/>
</dbReference>
<dbReference type="VEuPathDB" id="FungiDB:AeMF1_013546"/>
<dbReference type="Proteomes" id="UP000481153">
    <property type="component" value="Unassembled WGS sequence"/>
</dbReference>
<protein>
    <submittedName>
        <fullName evidence="1">Uncharacterized protein</fullName>
    </submittedName>
</protein>
<dbReference type="AlphaFoldDB" id="A0A6G0WR40"/>
<comment type="caution">
    <text evidence="1">The sequence shown here is derived from an EMBL/GenBank/DDBJ whole genome shotgun (WGS) entry which is preliminary data.</text>
</comment>
<dbReference type="Pfam" id="PF12796">
    <property type="entry name" value="Ank_2"/>
    <property type="match status" value="1"/>
</dbReference>
<dbReference type="EMBL" id="VJMJ01000159">
    <property type="protein sequence ID" value="KAF0729871.1"/>
    <property type="molecule type" value="Genomic_DNA"/>
</dbReference>
<dbReference type="InterPro" id="IPR052050">
    <property type="entry name" value="SecEffector_AnkRepeat"/>
</dbReference>